<comment type="subcellular location">
    <subcellularLocation>
        <location evidence="1">Membrane</location>
    </subcellularLocation>
</comment>
<keyword evidence="8" id="KW-1185">Reference proteome</keyword>
<keyword evidence="2 5" id="KW-0812">Transmembrane</keyword>
<organism evidence="7 8">
    <name type="scientific">Methanofollis fontis</name>
    <dbReference type="NCBI Taxonomy" id="2052832"/>
    <lineage>
        <taxon>Archaea</taxon>
        <taxon>Methanobacteriati</taxon>
        <taxon>Methanobacteriota</taxon>
        <taxon>Stenosarchaea group</taxon>
        <taxon>Methanomicrobia</taxon>
        <taxon>Methanomicrobiales</taxon>
        <taxon>Methanomicrobiaceae</taxon>
        <taxon>Methanofollis</taxon>
    </lineage>
</organism>
<keyword evidence="3 5" id="KW-1133">Transmembrane helix</keyword>
<gene>
    <name evidence="7" type="ORF">CUJ86_08950</name>
</gene>
<dbReference type="Gene3D" id="2.30.30.60">
    <property type="match status" value="1"/>
</dbReference>
<protein>
    <submittedName>
        <fullName evidence="7">Mechanosensitive ion channel protein MscS</fullName>
    </submittedName>
</protein>
<sequence length="323" mass="35412">MAAGDLLKFLILLTLTMAAWTAHSFYPDTTIYRIALTLLAVLIAYLVLRIVLERVFARTIKDAKVRYSFRKAVSVLYAIAVVVIGVRIWVDDPQSLIVAYGIIGAGVAISLQDFFKNFVGSIVLFLSGVYTVGDRIEIDDSIGDVIDIGLMSTTLMELGGWVGGDQPSGRITIVPNGQVLSGTVQNYTKDYTFVWDEITVPITYDSSVGEAIELIRSIAEKETADAVQGAGEAIVQAGGKYYLLEQGIEPAVYVTLTDNWVSLTLRYVTGVWGRRAERDRISRAILDEIDGNDRIRIASTTLEIAGDLSVRERRGESSGTRQT</sequence>
<feature type="transmembrane region" description="Helical" evidence="5">
    <location>
        <begin position="34"/>
        <end position="52"/>
    </location>
</feature>
<dbReference type="Proteomes" id="UP000292580">
    <property type="component" value="Unassembled WGS sequence"/>
</dbReference>
<dbReference type="OrthoDB" id="11475at2157"/>
<dbReference type="GO" id="GO:0055085">
    <property type="term" value="P:transmembrane transport"/>
    <property type="evidence" value="ECO:0007669"/>
    <property type="project" value="InterPro"/>
</dbReference>
<evidence type="ECO:0000256" key="5">
    <source>
        <dbReference type="SAM" id="Phobius"/>
    </source>
</evidence>
<dbReference type="AlphaFoldDB" id="A0A483CSR5"/>
<evidence type="ECO:0000256" key="2">
    <source>
        <dbReference type="ARBA" id="ARBA00022692"/>
    </source>
</evidence>
<dbReference type="InterPro" id="IPR006685">
    <property type="entry name" value="MscS_channel_2nd"/>
</dbReference>
<accession>A0A483CSR5</accession>
<evidence type="ECO:0000259" key="6">
    <source>
        <dbReference type="Pfam" id="PF00924"/>
    </source>
</evidence>
<evidence type="ECO:0000313" key="8">
    <source>
        <dbReference type="Proteomes" id="UP000292580"/>
    </source>
</evidence>
<dbReference type="Pfam" id="PF00924">
    <property type="entry name" value="MS_channel_2nd"/>
    <property type="match status" value="1"/>
</dbReference>
<comment type="caution">
    <text evidence="7">The sequence shown here is derived from an EMBL/GenBank/DDBJ whole genome shotgun (WGS) entry which is preliminary data.</text>
</comment>
<proteinExistence type="predicted"/>
<keyword evidence="4 5" id="KW-0472">Membrane</keyword>
<feature type="domain" description="Mechanosensitive ion channel MscS" evidence="6">
    <location>
        <begin position="113"/>
        <end position="189"/>
    </location>
</feature>
<evidence type="ECO:0000313" key="7">
    <source>
        <dbReference type="EMBL" id="TAJ44145.1"/>
    </source>
</evidence>
<dbReference type="InterPro" id="IPR010920">
    <property type="entry name" value="LSM_dom_sf"/>
</dbReference>
<dbReference type="SUPFAM" id="SSF50182">
    <property type="entry name" value="Sm-like ribonucleoproteins"/>
    <property type="match status" value="1"/>
</dbReference>
<dbReference type="EMBL" id="PGCL01000003">
    <property type="protein sequence ID" value="TAJ44145.1"/>
    <property type="molecule type" value="Genomic_DNA"/>
</dbReference>
<feature type="transmembrane region" description="Helical" evidence="5">
    <location>
        <begin position="72"/>
        <end position="90"/>
    </location>
</feature>
<reference evidence="7 8" key="1">
    <citation type="submission" date="2017-11" db="EMBL/GenBank/DDBJ databases">
        <title>Isolation and Characterization of Methanofollis Species from Methane Seep Offshore SW Taiwan.</title>
        <authorList>
            <person name="Teng N.-H."/>
            <person name="Lai M.-C."/>
            <person name="Chen S.-C."/>
        </authorList>
    </citation>
    <scope>NUCLEOTIDE SEQUENCE [LARGE SCALE GENOMIC DNA]</scope>
    <source>
        <strain evidence="7 8">FWC-SCC2</strain>
    </source>
</reference>
<dbReference type="GO" id="GO:0016020">
    <property type="term" value="C:membrane"/>
    <property type="evidence" value="ECO:0007669"/>
    <property type="project" value="UniProtKB-SubCell"/>
</dbReference>
<dbReference type="PANTHER" id="PTHR30566:SF5">
    <property type="entry name" value="MECHANOSENSITIVE ION CHANNEL PROTEIN 1, MITOCHONDRIAL-RELATED"/>
    <property type="match status" value="1"/>
</dbReference>
<dbReference type="InterPro" id="IPR023408">
    <property type="entry name" value="MscS_beta-dom_sf"/>
</dbReference>
<dbReference type="RefSeq" id="WP_130647214.1">
    <property type="nucleotide sequence ID" value="NZ_PGCL01000003.1"/>
</dbReference>
<feature type="transmembrane region" description="Helical" evidence="5">
    <location>
        <begin position="96"/>
        <end position="115"/>
    </location>
</feature>
<evidence type="ECO:0000256" key="3">
    <source>
        <dbReference type="ARBA" id="ARBA00022989"/>
    </source>
</evidence>
<evidence type="ECO:0000256" key="1">
    <source>
        <dbReference type="ARBA" id="ARBA00004370"/>
    </source>
</evidence>
<name>A0A483CSR5_9EURY</name>
<evidence type="ECO:0000256" key="4">
    <source>
        <dbReference type="ARBA" id="ARBA00023136"/>
    </source>
</evidence>
<dbReference type="PANTHER" id="PTHR30566">
    <property type="entry name" value="YNAI-RELATED MECHANOSENSITIVE ION CHANNEL"/>
    <property type="match status" value="1"/>
</dbReference>
<dbReference type="Gene3D" id="1.10.287.1260">
    <property type="match status" value="1"/>
</dbReference>